<dbReference type="Proteomes" id="UP000319462">
    <property type="component" value="Chromosome 26"/>
</dbReference>
<proteinExistence type="predicted"/>
<dbReference type="SUPFAM" id="SSF47954">
    <property type="entry name" value="Cyclin-like"/>
    <property type="match status" value="1"/>
</dbReference>
<dbReference type="EMBL" id="LS997625">
    <property type="protein sequence ID" value="SYZ66697.1"/>
    <property type="molecule type" value="Genomic_DNA"/>
</dbReference>
<sequence>MQRGQVLRCFTEQNRCRGAVSLSREPPPSFSLPPPFICRCAYLHTVSHPKPQQHHAHFSFAQHTNIHRRLLKAPYMSAAKDTSHNGSGSARGACIAPTRQVLGAVPLNLSSPPPPPPPPLPCGTTLDCSQAVLRIPVYVTAKQEMEKTQKEALKPLTFRVIQQRIRDHFVRDLDDETELKSNRYILTAEHVERFLFPLFQRADAKAVRILGEVWGRSRDPSRKLSDQIVAVLTRRQHVLLQGTELTLMELKEKVLLVARLQEPLTAGEVRQLAIQLGPYNREWVEEWLCARLADEAVDSLALCTALRDAVQQRFGAFTFAGVYYPTVLDDLIDMDERAQSSMVYPPKLGVSAQSVRARVCEELFIFTIFCGVPLSLDAYFLAVALFDRFLARRSTPKEELRLYSMAALLLASKCDHSWPTLDPHFVSVKMKLAQENVMAAEEEIVRALQFDTAVSTLHHFCEALVLHQDPPASPEQLRLLEYLIASLSVHTYYGQYRQSCLAAAALHSSRHAARLATGEPSESVRVLLPVVCAALQKNSVERTPGNLLKQIYAQPERHAVSLIPTAVLFPSLSCRSSLSASQ</sequence>
<reference evidence="2 3" key="1">
    <citation type="submission" date="2018-09" db="EMBL/GenBank/DDBJ databases">
        <authorList>
            <person name="Peiro R."/>
            <person name="Begona"/>
            <person name="Cbmso G."/>
            <person name="Lopez M."/>
            <person name="Gonzalez S."/>
        </authorList>
    </citation>
    <scope>NUCLEOTIDE SEQUENCE [LARGE SCALE GENOMIC DNA]</scope>
</reference>
<dbReference type="Pfam" id="PF00134">
    <property type="entry name" value="Cyclin_N"/>
    <property type="match status" value="1"/>
</dbReference>
<gene>
    <name evidence="2" type="ORF">LBRM2904_26.0320</name>
</gene>
<name>A0A3P3Z905_LEIBR</name>
<dbReference type="InterPro" id="IPR036915">
    <property type="entry name" value="Cyclin-like_sf"/>
</dbReference>
<dbReference type="Gene3D" id="1.10.472.10">
    <property type="entry name" value="Cyclin-like"/>
    <property type="match status" value="2"/>
</dbReference>
<dbReference type="InterPro" id="IPR006671">
    <property type="entry name" value="Cyclin_N"/>
</dbReference>
<accession>A0A3P3Z905</accession>
<evidence type="ECO:0000313" key="2">
    <source>
        <dbReference type="EMBL" id="SYZ66697.1"/>
    </source>
</evidence>
<protein>
    <submittedName>
        <fullName evidence="2">Mitotic_cyclin</fullName>
    </submittedName>
</protein>
<dbReference type="InterPro" id="IPR039361">
    <property type="entry name" value="Cyclin"/>
</dbReference>
<dbReference type="PANTHER" id="PTHR10177">
    <property type="entry name" value="CYCLINS"/>
    <property type="match status" value="1"/>
</dbReference>
<feature type="domain" description="Cyclin N-terminal" evidence="1">
    <location>
        <begin position="364"/>
        <end position="452"/>
    </location>
</feature>
<evidence type="ECO:0000259" key="1">
    <source>
        <dbReference type="Pfam" id="PF00134"/>
    </source>
</evidence>
<dbReference type="AlphaFoldDB" id="A0A3P3Z905"/>
<evidence type="ECO:0000313" key="3">
    <source>
        <dbReference type="Proteomes" id="UP000319462"/>
    </source>
</evidence>
<organism evidence="2 3">
    <name type="scientific">Leishmania braziliensis MHOM/BR/75/M2904</name>
    <dbReference type="NCBI Taxonomy" id="420245"/>
    <lineage>
        <taxon>Eukaryota</taxon>
        <taxon>Discoba</taxon>
        <taxon>Euglenozoa</taxon>
        <taxon>Kinetoplastea</taxon>
        <taxon>Metakinetoplastina</taxon>
        <taxon>Trypanosomatida</taxon>
        <taxon>Trypanosomatidae</taxon>
        <taxon>Leishmaniinae</taxon>
        <taxon>Leishmania</taxon>
        <taxon>Leishmania braziliensis species complex</taxon>
    </lineage>
</organism>